<keyword evidence="4" id="KW-0812">Transmembrane</keyword>
<dbReference type="Gene3D" id="2.60.40.10">
    <property type="entry name" value="Immunoglobulins"/>
    <property type="match status" value="2"/>
</dbReference>
<evidence type="ECO:0000313" key="17">
    <source>
        <dbReference type="EMBL" id="RMC06323.1"/>
    </source>
</evidence>
<evidence type="ECO:0000256" key="6">
    <source>
        <dbReference type="ARBA" id="ARBA00022737"/>
    </source>
</evidence>
<evidence type="ECO:0000256" key="9">
    <source>
        <dbReference type="ARBA" id="ARBA00023027"/>
    </source>
</evidence>
<dbReference type="InterPro" id="IPR036179">
    <property type="entry name" value="Ig-like_dom_sf"/>
</dbReference>
<evidence type="ECO:0000256" key="15">
    <source>
        <dbReference type="ARBA" id="ARBA00046288"/>
    </source>
</evidence>
<dbReference type="InterPro" id="IPR013783">
    <property type="entry name" value="Ig-like_fold"/>
</dbReference>
<proteinExistence type="inferred from homology"/>
<dbReference type="AlphaFoldDB" id="A0A3M0JZH4"/>
<keyword evidence="14" id="KW-0393">Immunoglobulin domain</keyword>
<dbReference type="GO" id="GO:0005737">
    <property type="term" value="C:cytoplasm"/>
    <property type="evidence" value="ECO:0007669"/>
    <property type="project" value="UniProtKB-SubCell"/>
</dbReference>
<evidence type="ECO:0000256" key="5">
    <source>
        <dbReference type="ARBA" id="ARBA00022729"/>
    </source>
</evidence>
<name>A0A3M0JZH4_HIRRU</name>
<keyword evidence="6" id="KW-0677">Repeat</keyword>
<keyword evidence="10" id="KW-0472">Membrane</keyword>
<evidence type="ECO:0000256" key="7">
    <source>
        <dbReference type="ARBA" id="ARBA00022801"/>
    </source>
</evidence>
<feature type="domain" description="Ig-like" evidence="16">
    <location>
        <begin position="113"/>
        <end position="238"/>
    </location>
</feature>
<evidence type="ECO:0000313" key="18">
    <source>
        <dbReference type="Proteomes" id="UP000269221"/>
    </source>
</evidence>
<keyword evidence="3" id="KW-0963">Cytoplasm</keyword>
<comment type="subcellular location">
    <subcellularLocation>
        <location evidence="1">Cytoplasm</location>
    </subcellularLocation>
    <subcellularLocation>
        <location evidence="15">Endomembrane system</location>
        <topology evidence="15">Single-pass type I membrane protein</topology>
    </subcellularLocation>
</comment>
<dbReference type="STRING" id="333673.A0A3M0JZH4"/>
<evidence type="ECO:0000256" key="8">
    <source>
        <dbReference type="ARBA" id="ARBA00022989"/>
    </source>
</evidence>
<dbReference type="Pfam" id="PF18452">
    <property type="entry name" value="Ig_6"/>
    <property type="match status" value="1"/>
</dbReference>
<evidence type="ECO:0000256" key="3">
    <source>
        <dbReference type="ARBA" id="ARBA00022490"/>
    </source>
</evidence>
<dbReference type="Proteomes" id="UP000269221">
    <property type="component" value="Unassembled WGS sequence"/>
</dbReference>
<dbReference type="FunFam" id="2.60.40.10:FF:000188">
    <property type="entry name" value="Interleukin-1 receptor accessory protein-like 1"/>
    <property type="match status" value="1"/>
</dbReference>
<keyword evidence="18" id="KW-1185">Reference proteome</keyword>
<comment type="similarity">
    <text evidence="2">Belongs to the interleukin-1 receptor family.</text>
</comment>
<dbReference type="GO" id="GO:0012505">
    <property type="term" value="C:endomembrane system"/>
    <property type="evidence" value="ECO:0007669"/>
    <property type="project" value="UniProtKB-SubCell"/>
</dbReference>
<evidence type="ECO:0000256" key="4">
    <source>
        <dbReference type="ARBA" id="ARBA00022692"/>
    </source>
</evidence>
<dbReference type="GO" id="GO:0016787">
    <property type="term" value="F:hydrolase activity"/>
    <property type="evidence" value="ECO:0007669"/>
    <property type="project" value="UniProtKB-KW"/>
</dbReference>
<accession>A0A3M0JZH4</accession>
<dbReference type="PANTHER" id="PTHR11890:SF22">
    <property type="entry name" value="INTERLEUKIN-1 RECEPTOR ACCESSORY PROTEIN-LIKE 1"/>
    <property type="match status" value="1"/>
</dbReference>
<organism evidence="17 18">
    <name type="scientific">Hirundo rustica rustica</name>
    <dbReference type="NCBI Taxonomy" id="333673"/>
    <lineage>
        <taxon>Eukaryota</taxon>
        <taxon>Metazoa</taxon>
        <taxon>Chordata</taxon>
        <taxon>Craniata</taxon>
        <taxon>Vertebrata</taxon>
        <taxon>Euteleostomi</taxon>
        <taxon>Archelosauria</taxon>
        <taxon>Archosauria</taxon>
        <taxon>Dinosauria</taxon>
        <taxon>Saurischia</taxon>
        <taxon>Theropoda</taxon>
        <taxon>Coelurosauria</taxon>
        <taxon>Aves</taxon>
        <taxon>Neognathae</taxon>
        <taxon>Neoaves</taxon>
        <taxon>Telluraves</taxon>
        <taxon>Australaves</taxon>
        <taxon>Passeriformes</taxon>
        <taxon>Sylvioidea</taxon>
        <taxon>Hirundinidae</taxon>
        <taxon>Hirundo</taxon>
    </lineage>
</organism>
<dbReference type="FunFam" id="2.60.40.10:FF:000220">
    <property type="entry name" value="X-linked interleukin-1 receptor accessory protein-like 1"/>
    <property type="match status" value="1"/>
</dbReference>
<dbReference type="SUPFAM" id="SSF48726">
    <property type="entry name" value="Immunoglobulin"/>
    <property type="match status" value="2"/>
</dbReference>
<dbReference type="InterPro" id="IPR003599">
    <property type="entry name" value="Ig_sub"/>
</dbReference>
<dbReference type="InterPro" id="IPR015621">
    <property type="entry name" value="IL-1_rcpt_fam"/>
</dbReference>
<evidence type="ECO:0000256" key="11">
    <source>
        <dbReference type="ARBA" id="ARBA00023157"/>
    </source>
</evidence>
<dbReference type="PROSITE" id="PS50835">
    <property type="entry name" value="IG_LIKE"/>
    <property type="match status" value="1"/>
</dbReference>
<comment type="caution">
    <text evidence="17">The sequence shown here is derived from an EMBL/GenBank/DDBJ whole genome shotgun (WGS) entry which is preliminary data.</text>
</comment>
<keyword evidence="8" id="KW-1133">Transmembrane helix</keyword>
<evidence type="ECO:0000256" key="13">
    <source>
        <dbReference type="ARBA" id="ARBA00023180"/>
    </source>
</evidence>
<dbReference type="GO" id="GO:0045920">
    <property type="term" value="P:negative regulation of exocytosis"/>
    <property type="evidence" value="ECO:0007669"/>
    <property type="project" value="TreeGrafter"/>
</dbReference>
<evidence type="ECO:0000256" key="1">
    <source>
        <dbReference type="ARBA" id="ARBA00004496"/>
    </source>
</evidence>
<protein>
    <recommendedName>
        <fullName evidence="16">Ig-like domain-containing protein</fullName>
    </recommendedName>
</protein>
<dbReference type="OrthoDB" id="9925886at2759"/>
<keyword evidence="9" id="KW-0520">NAD</keyword>
<evidence type="ECO:0000256" key="14">
    <source>
        <dbReference type="ARBA" id="ARBA00023319"/>
    </source>
</evidence>
<keyword evidence="12" id="KW-0675">Receptor</keyword>
<keyword evidence="7" id="KW-0378">Hydrolase</keyword>
<sequence>MVTILAMQRLNLKSQLSSLHPSCSQDGQGTGYYADGCTDWSVDYKKYQVLVGEPVRIKCALFYGYIRANYSLAQSAGLSLMWYKSSGPGDFEEPIAFDGTRMSKEEDSIWFRPTVVQDSGLYACVIRNSTYCMKVSISLTVGENDTGLCYNSKMKYFEKAELSKSKEISCPEIEDFLFPFREPEILWYKECKSKTWRSSIVFKKDTLVIREVREDDIGNYTCELKYGFFVVRRTTELTVTGYCSFSVIHQKSSRKWPLVFDDAVMTFAGVLYSVWTIW</sequence>
<evidence type="ECO:0000256" key="10">
    <source>
        <dbReference type="ARBA" id="ARBA00023136"/>
    </source>
</evidence>
<dbReference type="SMART" id="SM00409">
    <property type="entry name" value="IG"/>
    <property type="match status" value="2"/>
</dbReference>
<keyword evidence="5" id="KW-0732">Signal</keyword>
<evidence type="ECO:0000256" key="12">
    <source>
        <dbReference type="ARBA" id="ARBA00023170"/>
    </source>
</evidence>
<keyword evidence="13" id="KW-0325">Glycoprotein</keyword>
<keyword evidence="11" id="KW-1015">Disulfide bond</keyword>
<reference evidence="17 18" key="1">
    <citation type="submission" date="2018-07" db="EMBL/GenBank/DDBJ databases">
        <title>A high quality draft genome assembly of the barn swallow (H. rustica rustica).</title>
        <authorList>
            <person name="Formenti G."/>
            <person name="Chiara M."/>
            <person name="Poveda L."/>
            <person name="Francoijs K.-J."/>
            <person name="Bonisoli-Alquati A."/>
            <person name="Canova L."/>
            <person name="Gianfranceschi L."/>
            <person name="Horner D.S."/>
            <person name="Saino N."/>
        </authorList>
    </citation>
    <scope>NUCLEOTIDE SEQUENCE [LARGE SCALE GENOMIC DNA]</scope>
    <source>
        <strain evidence="17">Chelidonia</strain>
        <tissue evidence="17">Blood</tissue>
    </source>
</reference>
<gene>
    <name evidence="17" type="ORF">DUI87_15754</name>
</gene>
<dbReference type="PANTHER" id="PTHR11890">
    <property type="entry name" value="INTERLEUKIN-1 RECEPTOR FAMILY MEMBER"/>
    <property type="match status" value="1"/>
</dbReference>
<dbReference type="EMBL" id="QRBI01000120">
    <property type="protein sequence ID" value="RMC06323.1"/>
    <property type="molecule type" value="Genomic_DNA"/>
</dbReference>
<dbReference type="InterPro" id="IPR041416">
    <property type="entry name" value="IL-1RAcP-like_ig"/>
</dbReference>
<evidence type="ECO:0000259" key="16">
    <source>
        <dbReference type="PROSITE" id="PS50835"/>
    </source>
</evidence>
<dbReference type="InterPro" id="IPR007110">
    <property type="entry name" value="Ig-like_dom"/>
</dbReference>
<evidence type="ECO:0000256" key="2">
    <source>
        <dbReference type="ARBA" id="ARBA00009752"/>
    </source>
</evidence>